<accession>A0A1X2EI72</accession>
<proteinExistence type="predicted"/>
<dbReference type="Proteomes" id="UP000193090">
    <property type="component" value="Unassembled WGS sequence"/>
</dbReference>
<dbReference type="STRING" id="1798.AWC30_12170"/>
<dbReference type="NCBIfam" id="TIGR03816">
    <property type="entry name" value="tadE_like_DECH"/>
    <property type="match status" value="1"/>
</dbReference>
<comment type="caution">
    <text evidence="2">The sequence shown here is derived from an EMBL/GenBank/DDBJ whole genome shotgun (WGS) entry which is preliminary data.</text>
</comment>
<organism evidence="2 3">
    <name type="scientific">Mycolicibacillus trivialis</name>
    <dbReference type="NCBI Taxonomy" id="1798"/>
    <lineage>
        <taxon>Bacteria</taxon>
        <taxon>Bacillati</taxon>
        <taxon>Actinomycetota</taxon>
        <taxon>Actinomycetes</taxon>
        <taxon>Mycobacteriales</taxon>
        <taxon>Mycobacteriaceae</taxon>
        <taxon>Mycolicibacillus</taxon>
    </lineage>
</organism>
<dbReference type="EMBL" id="LQPZ01000030">
    <property type="protein sequence ID" value="ORX02815.1"/>
    <property type="molecule type" value="Genomic_DNA"/>
</dbReference>
<evidence type="ECO:0000259" key="1">
    <source>
        <dbReference type="Pfam" id="PF13400"/>
    </source>
</evidence>
<dbReference type="Pfam" id="PF13400">
    <property type="entry name" value="Tad"/>
    <property type="match status" value="1"/>
</dbReference>
<sequence length="107" mass="10385">MVAVLLTVTGGVGCLGSVIAARHRAQAAADLAALAGAAALPAGPAAACRTAAVLIDRMRATPTGCVVENLDVVVTARIPVVFGVGSLDTEATARAGPVQRQPATAGG</sequence>
<evidence type="ECO:0000313" key="3">
    <source>
        <dbReference type="Proteomes" id="UP000193090"/>
    </source>
</evidence>
<dbReference type="InterPro" id="IPR021202">
    <property type="entry name" value="Rv3654c-like"/>
</dbReference>
<feature type="domain" description="Putative Flp pilus-assembly TadG-like N-terminal" evidence="1">
    <location>
        <begin position="1"/>
        <end position="39"/>
    </location>
</feature>
<name>A0A1X2EI72_9MYCO</name>
<keyword evidence="3" id="KW-1185">Reference proteome</keyword>
<evidence type="ECO:0000313" key="2">
    <source>
        <dbReference type="EMBL" id="ORX02815.1"/>
    </source>
</evidence>
<dbReference type="InterPro" id="IPR028087">
    <property type="entry name" value="Tad_N"/>
</dbReference>
<gene>
    <name evidence="2" type="ORF">AWC30_12170</name>
</gene>
<dbReference type="AlphaFoldDB" id="A0A1X2EI72"/>
<reference evidence="2 3" key="1">
    <citation type="submission" date="2016-01" db="EMBL/GenBank/DDBJ databases">
        <title>The new phylogeny of the genus Mycobacterium.</title>
        <authorList>
            <person name="Tarcisio F."/>
            <person name="Conor M."/>
            <person name="Antonella G."/>
            <person name="Elisabetta G."/>
            <person name="Giulia F.S."/>
            <person name="Sara T."/>
            <person name="Anna F."/>
            <person name="Clotilde B."/>
            <person name="Roberto B."/>
            <person name="Veronica D.S."/>
            <person name="Fabio R."/>
            <person name="Monica P."/>
            <person name="Olivier J."/>
            <person name="Enrico T."/>
            <person name="Nicola S."/>
        </authorList>
    </citation>
    <scope>NUCLEOTIDE SEQUENCE [LARGE SCALE GENOMIC DNA]</scope>
    <source>
        <strain evidence="2 3">DSM 44153</strain>
    </source>
</reference>
<protein>
    <recommendedName>
        <fullName evidence="1">Putative Flp pilus-assembly TadG-like N-terminal domain-containing protein</fullName>
    </recommendedName>
</protein>
<dbReference type="RefSeq" id="WP_234808061.1">
    <property type="nucleotide sequence ID" value="NZ_JACKSN010000175.1"/>
</dbReference>